<evidence type="ECO:0000313" key="2">
    <source>
        <dbReference type="Proteomes" id="UP000030595"/>
    </source>
</evidence>
<reference evidence="1 2" key="1">
    <citation type="submission" date="2014-02" db="EMBL/GenBank/DDBJ databases">
        <title>Draft genome sequence of Lysinibacillus massiliensis CCUG 49529.</title>
        <authorList>
            <person name="Zhang F."/>
            <person name="Wang G."/>
            <person name="Zhang L."/>
        </authorList>
    </citation>
    <scope>NUCLEOTIDE SEQUENCE [LARGE SCALE GENOMIC DNA]</scope>
    <source>
        <strain evidence="1 2">CCUG 49529</strain>
    </source>
</reference>
<organism evidence="1 2">
    <name type="scientific">Ureibacillus massiliensis 4400831 = CIP 108448 = CCUG 49529</name>
    <dbReference type="NCBI Taxonomy" id="1211035"/>
    <lineage>
        <taxon>Bacteria</taxon>
        <taxon>Bacillati</taxon>
        <taxon>Bacillota</taxon>
        <taxon>Bacilli</taxon>
        <taxon>Bacillales</taxon>
        <taxon>Caryophanaceae</taxon>
        <taxon>Ureibacillus</taxon>
    </lineage>
</organism>
<name>A0A0A3IXW8_9BACL</name>
<proteinExistence type="predicted"/>
<dbReference type="AlphaFoldDB" id="A0A0A3IXW8"/>
<accession>A0A0A3IXW8</accession>
<sequence>MPKYTKLVKCKGHIEIFDYDGKQREKNFFIEREGYVLLARIIRTNFKVKGNLEYAVLHLPALPTSEVKAIIEDWFTSTTDPVTAVITPISEGVEVHVITNDINTLLLQYQSVQPKHIEILNAPVQDVINSFVYAFDMAINFQLRKTNDFLIRHNLEEPMIIRNRKAEAFIKQHQLINKIPYSTANLVDNCGWYTVSRYIL</sequence>
<protein>
    <submittedName>
        <fullName evidence="1">Uncharacterized protein</fullName>
    </submittedName>
</protein>
<dbReference type="RefSeq" id="WP_036178891.1">
    <property type="nucleotide sequence ID" value="NZ_AVCZ01000041.1"/>
</dbReference>
<keyword evidence="2" id="KW-1185">Reference proteome</keyword>
<dbReference type="Proteomes" id="UP000030595">
    <property type="component" value="Unassembled WGS sequence"/>
</dbReference>
<comment type="caution">
    <text evidence="1">The sequence shown here is derived from an EMBL/GenBank/DDBJ whole genome shotgun (WGS) entry which is preliminary data.</text>
</comment>
<gene>
    <name evidence="1" type="ORF">CD30_16330</name>
</gene>
<dbReference type="EMBL" id="JPVQ01000041">
    <property type="protein sequence ID" value="KGR89566.1"/>
    <property type="molecule type" value="Genomic_DNA"/>
</dbReference>
<evidence type="ECO:0000313" key="1">
    <source>
        <dbReference type="EMBL" id="KGR89566.1"/>
    </source>
</evidence>